<evidence type="ECO:0000256" key="6">
    <source>
        <dbReference type="ARBA" id="ARBA00022741"/>
    </source>
</evidence>
<evidence type="ECO:0000256" key="3">
    <source>
        <dbReference type="ARBA" id="ARBA00010171"/>
    </source>
</evidence>
<protein>
    <recommendedName>
        <fullName evidence="4">Structural maintenance of chromosomes protein 5</fullName>
    </recommendedName>
</protein>
<evidence type="ECO:0000259" key="11">
    <source>
        <dbReference type="Pfam" id="PF02463"/>
    </source>
</evidence>
<dbReference type="InterPro" id="IPR027417">
    <property type="entry name" value="P-loop_NTPase"/>
</dbReference>
<dbReference type="KEGG" id="dqu:106747348"/>
<keyword evidence="12" id="KW-1185">Reference proteome</keyword>
<evidence type="ECO:0000256" key="2">
    <source>
        <dbReference type="ARBA" id="ARBA00004286"/>
    </source>
</evidence>
<keyword evidence="5" id="KW-0158">Chromosome</keyword>
<dbReference type="Proteomes" id="UP000515204">
    <property type="component" value="Unplaced"/>
</dbReference>
<feature type="coiled-coil region" evidence="10">
    <location>
        <begin position="165"/>
        <end position="192"/>
    </location>
</feature>
<sequence length="1052" mass="121869">MGDTIDKGIITYICLENFITYDRVSVKPGRYLNVIIGPNGSGKSSIVAAIVLGLGGKLTIIGRATHIGEYVKYGCEFAKIEIRLKNGKNQDHVITRVFTKQGKSTWKINDAPSTIKAVQAFAANFNIQVDNFCQFLPQDRVQDFSKMDAQTLLENTERSVGNPILLEYHQQLKEYRASCKTLENEITNKKRLLESKIQVHNGMKETVSTIKERKQIKKKITLLKQKKAWMLYDYARRKLLESKKKRTLAVNNMQSIKDSMKPLENKIAQITSEAEKIKHGLNNHNDRVQAENTKLRSIMMEILNTEEKIKEAENTCSRRIQVEQTRNENINLLKQKKCKLENDLSLMINEIGSEESLKELIINTTVSMQKHKNVISNFTAESVTSRNKEENLNRDIRALEAEYKSLNIDAKRMELLRRKSIDAYKGVLWLRENRDKFSGLVHEPMLLSINVKDASYAKYLENVIALRDLIAFTCENKRDMNLLISYLREQQKLQVNIVHSDPMKIVTMHPIIPIEEIQKFGFKHYLVSLIEAPSTLMKYLVTMYSLNNIPVGSNAVEDNTENIPRNIHCYFSENNIYFVSTSKYTHATSTRISQISSTETLSIVLDKYKLQMVQQRLQNLQQSKNQIVSDIKRIEDQIREENNKLEKYRSDRNKYQQNMQQIEALQSRIRMAESSIMKMEKERTSIDNIKAECTEEIKTILKNQINVYIKYNEVLKKYYNCVINNEEMKFTLSLLRQTLAVKKSDIAELEDKYKEAERIYKQHDEEFQPLMKEAEDLYKEALSSTNNISPQDEAFNALNKLFEKLPSNIKDINHELDVANAKVFCMAKNVDAENVIREFDEIGKNIDTLTKFIETQTVKVNDIREKIEELKEKWLQPLQQLVEKINENFSSYFSAMDCAGEVTLMHGENIMDFDQYGLKIRVKFRDSDELQELTRHFQSGGERTVTTAIYMISLQELSCVPFRCVDEINQGMDAVNEKRIFDLLVKMTGRQGSSQYFLLTPKLLPDLTYADTVTVHCIYNRHSTTDQTDANFDFNTEAYCNHLASTVLLNEQ</sequence>
<evidence type="ECO:0000256" key="9">
    <source>
        <dbReference type="ARBA" id="ARBA00023242"/>
    </source>
</evidence>
<keyword evidence="8 10" id="KW-0175">Coiled coil</keyword>
<name>A0A6P3XP32_DINQU</name>
<comment type="subcellular location">
    <subcellularLocation>
        <location evidence="2">Chromosome</location>
    </subcellularLocation>
    <subcellularLocation>
        <location evidence="1">Nucleus</location>
    </subcellularLocation>
</comment>
<dbReference type="RefSeq" id="XP_014480266.1">
    <property type="nucleotide sequence ID" value="XM_014624780.1"/>
</dbReference>
<dbReference type="InterPro" id="IPR003395">
    <property type="entry name" value="RecF/RecN/SMC_N"/>
</dbReference>
<dbReference type="SUPFAM" id="SSF52540">
    <property type="entry name" value="P-loop containing nucleoside triphosphate hydrolases"/>
    <property type="match status" value="1"/>
</dbReference>
<accession>A0A6P3XP32</accession>
<dbReference type="GO" id="GO:0030915">
    <property type="term" value="C:Smc5-Smc6 complex"/>
    <property type="evidence" value="ECO:0007669"/>
    <property type="project" value="TreeGrafter"/>
</dbReference>
<dbReference type="GO" id="GO:0005634">
    <property type="term" value="C:nucleus"/>
    <property type="evidence" value="ECO:0007669"/>
    <property type="project" value="UniProtKB-SubCell"/>
</dbReference>
<comment type="similarity">
    <text evidence="3">Belongs to the SMC family. SMC5 subfamily.</text>
</comment>
<dbReference type="PANTHER" id="PTHR45916">
    <property type="entry name" value="STRUCTURAL MAINTENANCE OF CHROMOSOMES PROTEIN 5"/>
    <property type="match status" value="1"/>
</dbReference>
<keyword evidence="6" id="KW-0547">Nucleotide-binding</keyword>
<evidence type="ECO:0000313" key="14">
    <source>
        <dbReference type="RefSeq" id="XP_014480266.1"/>
    </source>
</evidence>
<evidence type="ECO:0000256" key="10">
    <source>
        <dbReference type="SAM" id="Coils"/>
    </source>
</evidence>
<dbReference type="AlphaFoldDB" id="A0A6P3XP32"/>
<organism evidence="12 13">
    <name type="scientific">Dinoponera quadriceps</name>
    <name type="common">South American ant</name>
    <dbReference type="NCBI Taxonomy" id="609295"/>
    <lineage>
        <taxon>Eukaryota</taxon>
        <taxon>Metazoa</taxon>
        <taxon>Ecdysozoa</taxon>
        <taxon>Arthropoda</taxon>
        <taxon>Hexapoda</taxon>
        <taxon>Insecta</taxon>
        <taxon>Pterygota</taxon>
        <taxon>Neoptera</taxon>
        <taxon>Endopterygota</taxon>
        <taxon>Hymenoptera</taxon>
        <taxon>Apocrita</taxon>
        <taxon>Aculeata</taxon>
        <taxon>Formicoidea</taxon>
        <taxon>Formicidae</taxon>
        <taxon>Ponerinae</taxon>
        <taxon>Ponerini</taxon>
        <taxon>Dinoponera</taxon>
    </lineage>
</organism>
<dbReference type="CTD" id="23137"/>
<evidence type="ECO:0000256" key="1">
    <source>
        <dbReference type="ARBA" id="ARBA00004123"/>
    </source>
</evidence>
<gene>
    <name evidence="13 14 15" type="primary">LOC106747348</name>
</gene>
<dbReference type="OrthoDB" id="10254973at2759"/>
<reference evidence="13 14" key="1">
    <citation type="submission" date="2025-04" db="UniProtKB">
        <authorList>
            <consortium name="RefSeq"/>
        </authorList>
    </citation>
    <scope>IDENTIFICATION</scope>
</reference>
<evidence type="ECO:0000313" key="15">
    <source>
        <dbReference type="RefSeq" id="XP_014480267.1"/>
    </source>
</evidence>
<dbReference type="RefSeq" id="XP_014480265.1">
    <property type="nucleotide sequence ID" value="XM_014624779.1"/>
</dbReference>
<dbReference type="PANTHER" id="PTHR45916:SF1">
    <property type="entry name" value="STRUCTURAL MAINTENANCE OF CHROMOSOMES PROTEIN 5"/>
    <property type="match status" value="1"/>
</dbReference>
<dbReference type="RefSeq" id="XP_014480267.1">
    <property type="nucleotide sequence ID" value="XM_014624781.1"/>
</dbReference>
<dbReference type="GO" id="GO:0003697">
    <property type="term" value="F:single-stranded DNA binding"/>
    <property type="evidence" value="ECO:0007669"/>
    <property type="project" value="TreeGrafter"/>
</dbReference>
<keyword evidence="7" id="KW-0067">ATP-binding</keyword>
<dbReference type="Gene3D" id="3.40.50.300">
    <property type="entry name" value="P-loop containing nucleotide triphosphate hydrolases"/>
    <property type="match status" value="2"/>
</dbReference>
<evidence type="ECO:0000313" key="13">
    <source>
        <dbReference type="RefSeq" id="XP_014480265.1"/>
    </source>
</evidence>
<evidence type="ECO:0000313" key="12">
    <source>
        <dbReference type="Proteomes" id="UP000515204"/>
    </source>
</evidence>
<feature type="domain" description="RecF/RecN/SMC N-terminal" evidence="11">
    <location>
        <begin position="10"/>
        <end position="988"/>
    </location>
</feature>
<feature type="coiled-coil region" evidence="10">
    <location>
        <begin position="610"/>
        <end position="682"/>
    </location>
</feature>
<proteinExistence type="inferred from homology"/>
<evidence type="ECO:0000256" key="8">
    <source>
        <dbReference type="ARBA" id="ARBA00023054"/>
    </source>
</evidence>
<dbReference type="GO" id="GO:0005524">
    <property type="term" value="F:ATP binding"/>
    <property type="evidence" value="ECO:0007669"/>
    <property type="project" value="UniProtKB-KW"/>
</dbReference>
<dbReference type="Pfam" id="PF02463">
    <property type="entry name" value="SMC_N"/>
    <property type="match status" value="1"/>
</dbReference>
<keyword evidence="9" id="KW-0539">Nucleus</keyword>
<feature type="coiled-coil region" evidence="10">
    <location>
        <begin position="382"/>
        <end position="416"/>
    </location>
</feature>
<evidence type="ECO:0000256" key="5">
    <source>
        <dbReference type="ARBA" id="ARBA00022454"/>
    </source>
</evidence>
<feature type="coiled-coil region" evidence="10">
    <location>
        <begin position="732"/>
        <end position="766"/>
    </location>
</feature>
<dbReference type="FunFam" id="3.40.50.300:FF:001301">
    <property type="entry name" value="Structural maintenance of chromosomes 5"/>
    <property type="match status" value="1"/>
</dbReference>
<dbReference type="GO" id="GO:0000724">
    <property type="term" value="P:double-strand break repair via homologous recombination"/>
    <property type="evidence" value="ECO:0007669"/>
    <property type="project" value="TreeGrafter"/>
</dbReference>
<dbReference type="GeneID" id="106747348"/>
<evidence type="ECO:0000256" key="7">
    <source>
        <dbReference type="ARBA" id="ARBA00022840"/>
    </source>
</evidence>
<evidence type="ECO:0000256" key="4">
    <source>
        <dbReference type="ARBA" id="ARBA00018687"/>
    </source>
</evidence>